<dbReference type="Gene3D" id="2.50.20.10">
    <property type="entry name" value="Lipoprotein localisation LolA/LolB/LppX"/>
    <property type="match status" value="1"/>
</dbReference>
<feature type="chain" id="PRO_5032452696" description="Outer membrane lipoprotein carrier protein LolA" evidence="2">
    <location>
        <begin position="18"/>
        <end position="201"/>
    </location>
</feature>
<gene>
    <name evidence="3" type="ORF">HNQ59_000701</name>
</gene>
<feature type="signal peptide" evidence="2">
    <location>
        <begin position="1"/>
        <end position="17"/>
    </location>
</feature>
<dbReference type="RefSeq" id="WP_184035222.1">
    <property type="nucleotide sequence ID" value="NZ_JACHHY010000003.1"/>
</dbReference>
<evidence type="ECO:0000256" key="1">
    <source>
        <dbReference type="ARBA" id="ARBA00022729"/>
    </source>
</evidence>
<dbReference type="Proteomes" id="UP000575898">
    <property type="component" value="Unassembled WGS sequence"/>
</dbReference>
<organism evidence="3 4">
    <name type="scientific">Chitinivorax tropicus</name>
    <dbReference type="NCBI Taxonomy" id="714531"/>
    <lineage>
        <taxon>Bacteria</taxon>
        <taxon>Pseudomonadati</taxon>
        <taxon>Pseudomonadota</taxon>
        <taxon>Betaproteobacteria</taxon>
        <taxon>Chitinivorax</taxon>
    </lineage>
</organism>
<dbReference type="EMBL" id="JACHHY010000003">
    <property type="protein sequence ID" value="MBB5017437.1"/>
    <property type="molecule type" value="Genomic_DNA"/>
</dbReference>
<dbReference type="InterPro" id="IPR029046">
    <property type="entry name" value="LolA/LolB/LppX"/>
</dbReference>
<evidence type="ECO:0000256" key="2">
    <source>
        <dbReference type="SAM" id="SignalP"/>
    </source>
</evidence>
<keyword evidence="4" id="KW-1185">Reference proteome</keyword>
<dbReference type="InterPro" id="IPR004564">
    <property type="entry name" value="OM_lipoprot_carrier_LolA-like"/>
</dbReference>
<keyword evidence="1 2" id="KW-0732">Signal</keyword>
<evidence type="ECO:0000313" key="4">
    <source>
        <dbReference type="Proteomes" id="UP000575898"/>
    </source>
</evidence>
<comment type="caution">
    <text evidence="3">The sequence shown here is derived from an EMBL/GenBank/DDBJ whole genome shotgun (WGS) entry which is preliminary data.</text>
</comment>
<proteinExistence type="predicted"/>
<dbReference type="Pfam" id="PF19574">
    <property type="entry name" value="LolA_3"/>
    <property type="match status" value="1"/>
</dbReference>
<name>A0A840MKQ1_9PROT</name>
<reference evidence="3 4" key="1">
    <citation type="submission" date="2020-08" db="EMBL/GenBank/DDBJ databases">
        <title>Genomic Encyclopedia of Type Strains, Phase IV (KMG-IV): sequencing the most valuable type-strain genomes for metagenomic binning, comparative biology and taxonomic classification.</title>
        <authorList>
            <person name="Goeker M."/>
        </authorList>
    </citation>
    <scope>NUCLEOTIDE SEQUENCE [LARGE SCALE GENOMIC DNA]</scope>
    <source>
        <strain evidence="3 4">DSM 27165</strain>
    </source>
</reference>
<accession>A0A840MKQ1</accession>
<dbReference type="SUPFAM" id="SSF89392">
    <property type="entry name" value="Prokaryotic lipoproteins and lipoprotein localization factors"/>
    <property type="match status" value="1"/>
</dbReference>
<sequence length="201" mass="22092">MKSFVLCISLISLPAWADSSSLAGIQQQLSRPDVLCGQFAQAKTLLGLKKPVKSGGRFCMVNGKGVLWRTQHPFSQDLKLTRDEIIESQGARVTKVLNTRQEPAVRIINSLLFSLMNGDLQQLEQNFSISTQQAGKQWQATLAPKAGNGIDKVIKQVVLSGNAQVQQILLTDQGGDQTDIQFYNLMSGHHALQADEAKQFE</sequence>
<evidence type="ECO:0008006" key="5">
    <source>
        <dbReference type="Google" id="ProtNLM"/>
    </source>
</evidence>
<dbReference type="CDD" id="cd16325">
    <property type="entry name" value="LolA"/>
    <property type="match status" value="1"/>
</dbReference>
<evidence type="ECO:0000313" key="3">
    <source>
        <dbReference type="EMBL" id="MBB5017437.1"/>
    </source>
</evidence>
<protein>
    <recommendedName>
        <fullName evidence="5">Outer membrane lipoprotein carrier protein LolA</fullName>
    </recommendedName>
</protein>
<dbReference type="AlphaFoldDB" id="A0A840MKQ1"/>